<evidence type="ECO:0000313" key="3">
    <source>
        <dbReference type="Proteomes" id="UP000677054"/>
    </source>
</evidence>
<feature type="transmembrane region" description="Helical" evidence="1">
    <location>
        <begin position="156"/>
        <end position="175"/>
    </location>
</feature>
<accession>A0A7R9FSS6</accession>
<proteinExistence type="predicted"/>
<dbReference type="SUPFAM" id="SSF103473">
    <property type="entry name" value="MFS general substrate transporter"/>
    <property type="match status" value="1"/>
</dbReference>
<feature type="transmembrane region" description="Helical" evidence="1">
    <location>
        <begin position="21"/>
        <end position="47"/>
    </location>
</feature>
<dbReference type="Proteomes" id="UP000677054">
    <property type="component" value="Unassembled WGS sequence"/>
</dbReference>
<evidence type="ECO:0000256" key="1">
    <source>
        <dbReference type="SAM" id="Phobius"/>
    </source>
</evidence>
<protein>
    <recommendedName>
        <fullName evidence="4">Monocarboxylate transporter 10</fullName>
    </recommendedName>
</protein>
<feature type="transmembrane region" description="Helical" evidence="1">
    <location>
        <begin position="391"/>
        <end position="410"/>
    </location>
</feature>
<dbReference type="PANTHER" id="PTHR11360:SF312">
    <property type="entry name" value="KARMOISIN, ISOFORM B"/>
    <property type="match status" value="1"/>
</dbReference>
<keyword evidence="1" id="KW-0812">Transmembrane</keyword>
<organism evidence="2">
    <name type="scientific">Darwinula stevensoni</name>
    <dbReference type="NCBI Taxonomy" id="69355"/>
    <lineage>
        <taxon>Eukaryota</taxon>
        <taxon>Metazoa</taxon>
        <taxon>Ecdysozoa</taxon>
        <taxon>Arthropoda</taxon>
        <taxon>Crustacea</taxon>
        <taxon>Oligostraca</taxon>
        <taxon>Ostracoda</taxon>
        <taxon>Podocopa</taxon>
        <taxon>Podocopida</taxon>
        <taxon>Darwinulocopina</taxon>
        <taxon>Darwinuloidea</taxon>
        <taxon>Darwinulidae</taxon>
        <taxon>Darwinula</taxon>
    </lineage>
</organism>
<dbReference type="PANTHER" id="PTHR11360">
    <property type="entry name" value="MONOCARBOXYLATE TRANSPORTER"/>
    <property type="match status" value="1"/>
</dbReference>
<feature type="transmembrane region" description="Helical" evidence="1">
    <location>
        <begin position="234"/>
        <end position="252"/>
    </location>
</feature>
<feature type="transmembrane region" description="Helical" evidence="1">
    <location>
        <begin position="187"/>
        <end position="205"/>
    </location>
</feature>
<dbReference type="OrthoDB" id="6499973at2759"/>
<dbReference type="InterPro" id="IPR050327">
    <property type="entry name" value="Proton-linked_MCT"/>
</dbReference>
<feature type="transmembrane region" description="Helical" evidence="1">
    <location>
        <begin position="361"/>
        <end position="379"/>
    </location>
</feature>
<dbReference type="EMBL" id="CAJPEV010006424">
    <property type="protein sequence ID" value="CAG0904112.1"/>
    <property type="molecule type" value="Genomic_DNA"/>
</dbReference>
<dbReference type="InterPro" id="IPR036259">
    <property type="entry name" value="MFS_trans_sf"/>
</dbReference>
<sequence>MKSPWDWDSHPVELKPRDGGLQGWIVCFASFLCNGIIFGLMNSYGVIYVQLKETLEAEQVNNASAEASLVGSMAIGTTFMTSVAAGILSDWWDLRKTAIAGAIIASLGMFLSSFVYRKVGFLCTTYGLLFGVGSSLVYTPSLVILNHYFSRRRGMVNGLVSAGSSVFTILMPFLLGNAISGLGLANTFRLLSGFTLIMVLCSTFFRPQLGRCRSMQEDARGLRMWFRTGIWRDVRFIIWIVSMPLGLLGYFVPYVHLVQYVKDTIPDADGKWLMLCIGITSGMGKIVFGKISDIPWVNRVILQQVSFVALGMLTMVIPFVASFPALICIALVFGLFDGGLISLLGPIAYDICGPDGVSQGIGSVLALCSIPLMVGPPIAGALYEMSGSYEMAFLVAGGPPLIGALGLGLIQCIKQKPTLRASQTAETTISALDDPLYALDIRDLGPLSTQVQQMLP</sequence>
<dbReference type="AlphaFoldDB" id="A0A7R9FSS6"/>
<evidence type="ECO:0008006" key="4">
    <source>
        <dbReference type="Google" id="ProtNLM"/>
    </source>
</evidence>
<dbReference type="Pfam" id="PF07690">
    <property type="entry name" value="MFS_1"/>
    <property type="match status" value="1"/>
</dbReference>
<feature type="transmembrane region" description="Helical" evidence="1">
    <location>
        <begin position="67"/>
        <end position="88"/>
    </location>
</feature>
<feature type="transmembrane region" description="Helical" evidence="1">
    <location>
        <begin position="300"/>
        <end position="317"/>
    </location>
</feature>
<dbReference type="GO" id="GO:0022857">
    <property type="term" value="F:transmembrane transporter activity"/>
    <property type="evidence" value="ECO:0007669"/>
    <property type="project" value="InterPro"/>
</dbReference>
<keyword evidence="3" id="KW-1185">Reference proteome</keyword>
<reference evidence="2" key="1">
    <citation type="submission" date="2020-11" db="EMBL/GenBank/DDBJ databases">
        <authorList>
            <person name="Tran Van P."/>
        </authorList>
    </citation>
    <scope>NUCLEOTIDE SEQUENCE</scope>
</reference>
<name>A0A7R9FSS6_9CRUS</name>
<dbReference type="Gene3D" id="1.20.1250.20">
    <property type="entry name" value="MFS general substrate transporter like domains"/>
    <property type="match status" value="2"/>
</dbReference>
<keyword evidence="1" id="KW-0472">Membrane</keyword>
<feature type="transmembrane region" description="Helical" evidence="1">
    <location>
        <begin position="323"/>
        <end position="349"/>
    </location>
</feature>
<dbReference type="EMBL" id="LR905941">
    <property type="protein sequence ID" value="CAD7253699.1"/>
    <property type="molecule type" value="Genomic_DNA"/>
</dbReference>
<gene>
    <name evidence="2" type="ORF">DSTB1V02_LOCUS13446</name>
</gene>
<keyword evidence="1" id="KW-1133">Transmembrane helix</keyword>
<feature type="transmembrane region" description="Helical" evidence="1">
    <location>
        <begin position="97"/>
        <end position="116"/>
    </location>
</feature>
<evidence type="ECO:0000313" key="2">
    <source>
        <dbReference type="EMBL" id="CAD7253699.1"/>
    </source>
</evidence>
<dbReference type="InterPro" id="IPR011701">
    <property type="entry name" value="MFS"/>
</dbReference>
<feature type="transmembrane region" description="Helical" evidence="1">
    <location>
        <begin position="128"/>
        <end position="149"/>
    </location>
</feature>